<dbReference type="PANTHER" id="PTHR30480">
    <property type="entry name" value="BETA-HEXOSAMINIDASE-RELATED"/>
    <property type="match status" value="1"/>
</dbReference>
<dbReference type="Gene3D" id="3.20.20.300">
    <property type="entry name" value="Glycoside hydrolase, family 3, N-terminal domain"/>
    <property type="match status" value="1"/>
</dbReference>
<dbReference type="RefSeq" id="WP_055224019.1">
    <property type="nucleotide sequence ID" value="NZ_BLYL01000002.1"/>
</dbReference>
<dbReference type="GO" id="GO:0009254">
    <property type="term" value="P:peptidoglycan turnover"/>
    <property type="evidence" value="ECO:0007669"/>
    <property type="project" value="TreeGrafter"/>
</dbReference>
<name>A0AAI9NXI6_9FIRM</name>
<keyword evidence="5" id="KW-0326">Glycosidase</keyword>
<dbReference type="InterPro" id="IPR017853">
    <property type="entry name" value="GH"/>
</dbReference>
<accession>A0AAI9NXI6</accession>
<evidence type="ECO:0000256" key="3">
    <source>
        <dbReference type="ARBA" id="ARBA00012663"/>
    </source>
</evidence>
<dbReference type="InterPro" id="IPR001764">
    <property type="entry name" value="Glyco_hydro_3_N"/>
</dbReference>
<comment type="caution">
    <text evidence="8">The sequence shown here is derived from an EMBL/GenBank/DDBJ whole genome shotgun (WGS) entry which is preliminary data.</text>
</comment>
<dbReference type="Proteomes" id="UP000660047">
    <property type="component" value="Unassembled WGS sequence"/>
</dbReference>
<dbReference type="SUPFAM" id="SSF51445">
    <property type="entry name" value="(Trans)glycosidases"/>
    <property type="match status" value="1"/>
</dbReference>
<dbReference type="GO" id="GO:0004563">
    <property type="term" value="F:beta-N-acetylhexosaminidase activity"/>
    <property type="evidence" value="ECO:0007669"/>
    <property type="project" value="UniProtKB-EC"/>
</dbReference>
<dbReference type="GO" id="GO:0005975">
    <property type="term" value="P:carbohydrate metabolic process"/>
    <property type="evidence" value="ECO:0007669"/>
    <property type="project" value="InterPro"/>
</dbReference>
<proteinExistence type="inferred from homology"/>
<sequence>MKKALVVLIVMVCLAAGIWGIFMLRGSAGKAGGHVENDNGNTGVAADVTESGTTTEEQTADSQETTEVTEEEKPSLVDETLAGMTLHEKVCQMMFVTPEELTGEDGVTVAGDATRQALENYPVGGIVYFAKNLESQDQVKEMIDNSQKYSSIGLFVATDEEGGVVNRLMDTVGTTYIGSMYYYKDDGDETAYENAYTIANDMSALGFNLDFAPVADVWSNPDNTVIGERAYSDDYAQAAELVGNAVKGFNDGGVMCTLKHFPGHGDTAEDSHYSSAYVHRTKEEIMADEMQPFRSGIEAGAEFVMVGHLIVPDIDEVPATLSYKIATGILREELKFEGVAITDSFEMESIADNYSVDDAVVMSVKAGMDMILQPKDMASAVNSIEQAVADGELSEDRIDESVRRILTLKESRGLLK</sequence>
<evidence type="ECO:0000313" key="9">
    <source>
        <dbReference type="Proteomes" id="UP000660047"/>
    </source>
</evidence>
<dbReference type="InterPro" id="IPR036962">
    <property type="entry name" value="Glyco_hydro_3_N_sf"/>
</dbReference>
<dbReference type="InterPro" id="IPR050226">
    <property type="entry name" value="NagZ_Beta-hexosaminidase"/>
</dbReference>
<dbReference type="AlphaFoldDB" id="A0AAI9NXI6"/>
<organism evidence="8 9">
    <name type="scientific">Coprococcus eutactus</name>
    <dbReference type="NCBI Taxonomy" id="33043"/>
    <lineage>
        <taxon>Bacteria</taxon>
        <taxon>Bacillati</taxon>
        <taxon>Bacillota</taxon>
        <taxon>Clostridia</taxon>
        <taxon>Lachnospirales</taxon>
        <taxon>Lachnospiraceae</taxon>
        <taxon>Coprococcus</taxon>
    </lineage>
</organism>
<feature type="compositionally biased region" description="Polar residues" evidence="6">
    <location>
        <begin position="50"/>
        <end position="66"/>
    </location>
</feature>
<feature type="domain" description="Glycoside hydrolase family 3 N-terminal" evidence="7">
    <location>
        <begin position="85"/>
        <end position="408"/>
    </location>
</feature>
<evidence type="ECO:0000256" key="4">
    <source>
        <dbReference type="ARBA" id="ARBA00022801"/>
    </source>
</evidence>
<reference evidence="8" key="1">
    <citation type="submission" date="2020-06" db="EMBL/GenBank/DDBJ databases">
        <title>Characterization of fructooligosaccharide metabolism and fructooligosaccharide-degrading enzymes in human commensal butyrate producers.</title>
        <authorList>
            <person name="Tanno H."/>
            <person name="Fujii T."/>
            <person name="Hirano K."/>
            <person name="Maeno S."/>
            <person name="Tonozuka T."/>
            <person name="Sakamoto M."/>
            <person name="Ohkuma M."/>
            <person name="Tochio T."/>
            <person name="Endo A."/>
        </authorList>
    </citation>
    <scope>NUCLEOTIDE SEQUENCE</scope>
    <source>
        <strain evidence="8">JCM 31265</strain>
    </source>
</reference>
<feature type="region of interest" description="Disordered" evidence="6">
    <location>
        <begin position="35"/>
        <end position="75"/>
    </location>
</feature>
<dbReference type="PANTHER" id="PTHR30480:SF13">
    <property type="entry name" value="BETA-HEXOSAMINIDASE"/>
    <property type="match status" value="1"/>
</dbReference>
<comment type="catalytic activity">
    <reaction evidence="1">
        <text>Hydrolysis of terminal non-reducing N-acetyl-D-hexosamine residues in N-acetyl-beta-D-hexosaminides.</text>
        <dbReference type="EC" id="3.2.1.52"/>
    </reaction>
</comment>
<evidence type="ECO:0000256" key="6">
    <source>
        <dbReference type="SAM" id="MobiDB-lite"/>
    </source>
</evidence>
<keyword evidence="4" id="KW-0378">Hydrolase</keyword>
<protein>
    <recommendedName>
        <fullName evidence="3">beta-N-acetylhexosaminidase</fullName>
        <ecNumber evidence="3">3.2.1.52</ecNumber>
    </recommendedName>
</protein>
<evidence type="ECO:0000259" key="7">
    <source>
        <dbReference type="Pfam" id="PF00933"/>
    </source>
</evidence>
<evidence type="ECO:0000256" key="5">
    <source>
        <dbReference type="ARBA" id="ARBA00023295"/>
    </source>
</evidence>
<dbReference type="EMBL" id="BLYL01000002">
    <property type="protein sequence ID" value="GFO93602.1"/>
    <property type="molecule type" value="Genomic_DNA"/>
</dbReference>
<evidence type="ECO:0000256" key="2">
    <source>
        <dbReference type="ARBA" id="ARBA00005336"/>
    </source>
</evidence>
<gene>
    <name evidence="8" type="ORF">COEU31_06480</name>
</gene>
<comment type="similarity">
    <text evidence="2">Belongs to the glycosyl hydrolase 3 family.</text>
</comment>
<evidence type="ECO:0000256" key="1">
    <source>
        <dbReference type="ARBA" id="ARBA00001231"/>
    </source>
</evidence>
<dbReference type="EC" id="3.2.1.52" evidence="3"/>
<dbReference type="Pfam" id="PF00933">
    <property type="entry name" value="Glyco_hydro_3"/>
    <property type="match status" value="1"/>
</dbReference>
<evidence type="ECO:0000313" key="8">
    <source>
        <dbReference type="EMBL" id="GFO93602.1"/>
    </source>
</evidence>